<evidence type="ECO:0000313" key="14">
    <source>
        <dbReference type="EMBL" id="QHB99944.1"/>
    </source>
</evidence>
<sequence>MRRLLVANRAEIAVRIIDTAAALGIETIAVHPEDDAATAHVTAADRAVLLPGSGVAAYLDIDAIVAAAIETQADAIHPGFGFLSENAEFARRCAEAGIAFVGPSPEALLLFGDKAQARAQAQAAGVPTTRATSGPTTLQQAQDFWDSLGSSAAVMVKALAGGGGRGMAPVRDRADLEPAFARCASEAKAAFGDGSLYVEQLLEDAHHVEVQIVGDGTGAIAVLGDRDCSVQRRRQKLVEIAPAPWIDAGVRRRLHEAAAALMSSAPYAGLATVEFLVSGDDISFLEVNPRIQVEHTVTEQVTGLDLVEIGLRIADGDTLAELDVRSLPDPTRVAVQVRVNSETLSADGTVHPGTGTLTRFAPPTGRGVRVDTHGYAGYQISPRYDSLLAKLIVTEGSFAQAVRRLRRALGEFDVAGVPVNIPLLQAILARSDFADGAIGTAYVDADLAQLIAEADEYAAPGEHPAASEMATVGGSVRTGGEAPPDGASALTAPMQAVVVDIPVAVGDVVAPGSELLVLEAMKMQHVVAADRAGTIRAIAVHVGDVVETGDYVVALEEDPDAEVADEEAGTIDLDEIRPDLAESIERHLYGLDEGRPEVVAKRHAQGRRMARENIADLVDPGSFVEYGALTIAAQRRRRELQDLIERTPADGIVLGTATIDGQPVAVMSYDYTVLAGTQGYQNHRKTDRFLDLAKRQRLPIVMFAEGGGGRPGDSDISHVAQLEVPTFWTLASLAGTVPIVGIVSGYCFAGNAALLGACDVVIATPEASIGMGGPAMIEGGGLGVYHPDEVGPAAMHYRTGVVDILADDEPAAVAAARDVVGVLTGRRTVGKAHDQRLMRHLVPENRLRSYDVAPVIETLADVDSVRELRGGFGVGITTALARLDGVPVGIMANNSHHLGGAIDADAADKATRFLTMCNDHGIAVISLCDTPGFMVGPESEKTATVRRFGAMFVAGARLTPPIFTVVLRKGYGLGAQAMAGGSMHRPALTVAWPTGEFGGMGLEGAVRLGYRKELEAVEDPSQRRELYETLVAQQYERGKALNMATVFEIDDVIDPERTRELLVQAIAISEGPR</sequence>
<dbReference type="CDD" id="cd06850">
    <property type="entry name" value="biotinyl_domain"/>
    <property type="match status" value="1"/>
</dbReference>
<dbReference type="Gene3D" id="3.40.50.20">
    <property type="match status" value="1"/>
</dbReference>
<dbReference type="InParanoid" id="A0A7L4YKZ4"/>
<dbReference type="InterPro" id="IPR016185">
    <property type="entry name" value="PreATP-grasp_dom_sf"/>
</dbReference>
<evidence type="ECO:0000313" key="15">
    <source>
        <dbReference type="Proteomes" id="UP000463857"/>
    </source>
</evidence>
<feature type="domain" description="Lipoyl-binding" evidence="9">
    <location>
        <begin position="478"/>
        <end position="556"/>
    </location>
</feature>
<dbReference type="Pfam" id="PF00289">
    <property type="entry name" value="Biotin_carb_N"/>
    <property type="match status" value="1"/>
</dbReference>
<organism evidence="14 15">
    <name type="scientific">Epidermidibacterium keratini</name>
    <dbReference type="NCBI Taxonomy" id="1891644"/>
    <lineage>
        <taxon>Bacteria</taxon>
        <taxon>Bacillati</taxon>
        <taxon>Actinomycetota</taxon>
        <taxon>Actinomycetes</taxon>
        <taxon>Sporichthyales</taxon>
        <taxon>Sporichthyaceae</taxon>
        <taxon>Epidermidibacterium</taxon>
    </lineage>
</organism>
<dbReference type="PANTHER" id="PTHR18866">
    <property type="entry name" value="CARBOXYLASE:PYRUVATE/ACETYL-COA/PROPIONYL-COA CARBOXYLASE"/>
    <property type="match status" value="1"/>
</dbReference>
<feature type="domain" description="CoA carboxyltransferase N-terminal" evidence="12">
    <location>
        <begin position="577"/>
        <end position="836"/>
    </location>
</feature>
<name>A0A7L4YKZ4_9ACTN</name>
<dbReference type="RefSeq" id="WP_159544019.1">
    <property type="nucleotide sequence ID" value="NZ_CP047156.1"/>
</dbReference>
<dbReference type="Pfam" id="PF00364">
    <property type="entry name" value="Biotin_lipoyl"/>
    <property type="match status" value="1"/>
</dbReference>
<evidence type="ECO:0000256" key="8">
    <source>
        <dbReference type="PROSITE-ProRule" id="PRU00409"/>
    </source>
</evidence>
<dbReference type="InterPro" id="IPR029045">
    <property type="entry name" value="ClpP/crotonase-like_dom_sf"/>
</dbReference>
<dbReference type="PROSITE" id="PS50989">
    <property type="entry name" value="COA_CT_CTER"/>
    <property type="match status" value="1"/>
</dbReference>
<dbReference type="SUPFAM" id="SSF52096">
    <property type="entry name" value="ClpP/crotonase"/>
    <property type="match status" value="2"/>
</dbReference>
<dbReference type="InterPro" id="IPR005482">
    <property type="entry name" value="Biotin_COase_C"/>
</dbReference>
<comment type="cofactor">
    <cofactor evidence="1">
        <name>biotin</name>
        <dbReference type="ChEBI" id="CHEBI:57586"/>
    </cofactor>
</comment>
<dbReference type="InterPro" id="IPR011764">
    <property type="entry name" value="Biotin_carboxylation_dom"/>
</dbReference>
<keyword evidence="5 8" id="KW-0067">ATP-binding</keyword>
<dbReference type="SUPFAM" id="SSF52440">
    <property type="entry name" value="PreATP-grasp domain"/>
    <property type="match status" value="1"/>
</dbReference>
<evidence type="ECO:0000259" key="12">
    <source>
        <dbReference type="PROSITE" id="PS50980"/>
    </source>
</evidence>
<keyword evidence="7" id="KW-0511">Multifunctional enzyme</keyword>
<evidence type="ECO:0000259" key="10">
    <source>
        <dbReference type="PROSITE" id="PS50975"/>
    </source>
</evidence>
<evidence type="ECO:0000256" key="1">
    <source>
        <dbReference type="ARBA" id="ARBA00001953"/>
    </source>
</evidence>
<evidence type="ECO:0000256" key="7">
    <source>
        <dbReference type="ARBA" id="ARBA00023268"/>
    </source>
</evidence>
<dbReference type="Proteomes" id="UP000463857">
    <property type="component" value="Chromosome"/>
</dbReference>
<protein>
    <submittedName>
        <fullName evidence="14">ATP-grasp domain-containing protein</fullName>
    </submittedName>
</protein>
<dbReference type="InterPro" id="IPR011762">
    <property type="entry name" value="COA_CT_N"/>
</dbReference>
<dbReference type="Pfam" id="PF02786">
    <property type="entry name" value="CPSase_L_D2"/>
    <property type="match status" value="1"/>
</dbReference>
<evidence type="ECO:0000259" key="13">
    <source>
        <dbReference type="PROSITE" id="PS50989"/>
    </source>
</evidence>
<dbReference type="InterPro" id="IPR000089">
    <property type="entry name" value="Biotin_lipoyl"/>
</dbReference>
<dbReference type="Gene3D" id="2.40.50.100">
    <property type="match status" value="1"/>
</dbReference>
<dbReference type="SUPFAM" id="SSF51230">
    <property type="entry name" value="Single hybrid motif"/>
    <property type="match status" value="1"/>
</dbReference>
<feature type="domain" description="ATP-grasp" evidence="10">
    <location>
        <begin position="118"/>
        <end position="315"/>
    </location>
</feature>
<keyword evidence="3" id="KW-0436">Ligase</keyword>
<feature type="domain" description="Biotin carboxylation" evidence="11">
    <location>
        <begin position="1"/>
        <end position="448"/>
    </location>
</feature>
<dbReference type="InterPro" id="IPR011054">
    <property type="entry name" value="Rudment_hybrid_motif"/>
</dbReference>
<dbReference type="OrthoDB" id="9803706at2"/>
<dbReference type="GO" id="GO:0046872">
    <property type="term" value="F:metal ion binding"/>
    <property type="evidence" value="ECO:0007669"/>
    <property type="project" value="InterPro"/>
</dbReference>
<evidence type="ECO:0000256" key="5">
    <source>
        <dbReference type="ARBA" id="ARBA00022840"/>
    </source>
</evidence>
<keyword evidence="15" id="KW-1185">Reference proteome</keyword>
<evidence type="ECO:0000256" key="2">
    <source>
        <dbReference type="ARBA" id="ARBA00004956"/>
    </source>
</evidence>
<dbReference type="EMBL" id="CP047156">
    <property type="protein sequence ID" value="QHB99944.1"/>
    <property type="molecule type" value="Genomic_DNA"/>
</dbReference>
<dbReference type="SUPFAM" id="SSF56059">
    <property type="entry name" value="Glutathione synthetase ATP-binding domain-like"/>
    <property type="match status" value="1"/>
</dbReference>
<dbReference type="GO" id="GO:0016874">
    <property type="term" value="F:ligase activity"/>
    <property type="evidence" value="ECO:0007669"/>
    <property type="project" value="UniProtKB-KW"/>
</dbReference>
<dbReference type="Gene3D" id="3.90.226.10">
    <property type="entry name" value="2-enoyl-CoA Hydratase, Chain A, domain 1"/>
    <property type="match status" value="2"/>
</dbReference>
<dbReference type="PANTHER" id="PTHR18866:SF33">
    <property type="entry name" value="METHYLCROTONOYL-COA CARBOXYLASE SUBUNIT ALPHA, MITOCHONDRIAL-RELATED"/>
    <property type="match status" value="1"/>
</dbReference>
<evidence type="ECO:0000259" key="11">
    <source>
        <dbReference type="PROSITE" id="PS50979"/>
    </source>
</evidence>
<reference evidence="14 15" key="1">
    <citation type="journal article" date="2018" name="Int. J. Syst. Evol. Microbiol.">
        <title>Epidermidibacterium keratini gen. nov., sp. nov., a member of the family Sporichthyaceae, isolated from keratin epidermis.</title>
        <authorList>
            <person name="Lee D.G."/>
            <person name="Trujillo M.E."/>
            <person name="Kang S."/>
            <person name="Nam J.J."/>
            <person name="Kim Y.J."/>
        </authorList>
    </citation>
    <scope>NUCLEOTIDE SEQUENCE [LARGE SCALE GENOMIC DNA]</scope>
    <source>
        <strain evidence="14 15">EPI-7</strain>
    </source>
</reference>
<dbReference type="InterPro" id="IPR050856">
    <property type="entry name" value="Biotin_carboxylase_complex"/>
</dbReference>
<gene>
    <name evidence="14" type="ORF">EK0264_06375</name>
</gene>
<dbReference type="InterPro" id="IPR005481">
    <property type="entry name" value="BC-like_N"/>
</dbReference>
<proteinExistence type="predicted"/>
<dbReference type="InterPro" id="IPR034733">
    <property type="entry name" value="AcCoA_carboxyl_beta"/>
</dbReference>
<dbReference type="InterPro" id="IPR011761">
    <property type="entry name" value="ATP-grasp"/>
</dbReference>
<dbReference type="Pfam" id="PF01039">
    <property type="entry name" value="Carboxyl_trans"/>
    <property type="match status" value="1"/>
</dbReference>
<dbReference type="InterPro" id="IPR013815">
    <property type="entry name" value="ATP_grasp_subdomain_1"/>
</dbReference>
<dbReference type="PROSITE" id="PS50975">
    <property type="entry name" value="ATP_GRASP"/>
    <property type="match status" value="1"/>
</dbReference>
<dbReference type="SMART" id="SM00878">
    <property type="entry name" value="Biotin_carb_C"/>
    <property type="match status" value="1"/>
</dbReference>
<dbReference type="Pfam" id="PF02785">
    <property type="entry name" value="Biotin_carb_C"/>
    <property type="match status" value="1"/>
</dbReference>
<dbReference type="GO" id="GO:2001295">
    <property type="term" value="P:malonyl-CoA biosynthetic process"/>
    <property type="evidence" value="ECO:0007669"/>
    <property type="project" value="UniProtKB-UniPathway"/>
</dbReference>
<feature type="domain" description="CoA carboxyltransferase C-terminal" evidence="13">
    <location>
        <begin position="833"/>
        <end position="1073"/>
    </location>
</feature>
<dbReference type="KEGG" id="eke:EK0264_06375"/>
<dbReference type="InterPro" id="IPR011763">
    <property type="entry name" value="COA_CT_C"/>
</dbReference>
<evidence type="ECO:0000256" key="3">
    <source>
        <dbReference type="ARBA" id="ARBA00022598"/>
    </source>
</evidence>
<evidence type="ECO:0000259" key="9">
    <source>
        <dbReference type="PROSITE" id="PS50968"/>
    </source>
</evidence>
<dbReference type="InterPro" id="IPR005479">
    <property type="entry name" value="CPAse_ATP-bd"/>
</dbReference>
<keyword evidence="4 8" id="KW-0547">Nucleotide-binding</keyword>
<evidence type="ECO:0000256" key="6">
    <source>
        <dbReference type="ARBA" id="ARBA00023267"/>
    </source>
</evidence>
<keyword evidence="6" id="KW-0092">Biotin</keyword>
<dbReference type="Gene3D" id="3.30.1490.20">
    <property type="entry name" value="ATP-grasp fold, A domain"/>
    <property type="match status" value="1"/>
</dbReference>
<dbReference type="Gene3D" id="3.30.470.20">
    <property type="entry name" value="ATP-grasp fold, B domain"/>
    <property type="match status" value="1"/>
</dbReference>
<comment type="pathway">
    <text evidence="2">Lipid metabolism; malonyl-CoA biosynthesis; malonyl-CoA from acetyl-CoA: step 1/1.</text>
</comment>
<dbReference type="GO" id="GO:0005524">
    <property type="term" value="F:ATP binding"/>
    <property type="evidence" value="ECO:0007669"/>
    <property type="project" value="UniProtKB-UniRule"/>
</dbReference>
<evidence type="ECO:0000256" key="4">
    <source>
        <dbReference type="ARBA" id="ARBA00022741"/>
    </source>
</evidence>
<dbReference type="PROSITE" id="PS50979">
    <property type="entry name" value="BC"/>
    <property type="match status" value="1"/>
</dbReference>
<dbReference type="AlphaFoldDB" id="A0A7L4YKZ4"/>
<dbReference type="PROSITE" id="PS50968">
    <property type="entry name" value="BIOTINYL_LIPOYL"/>
    <property type="match status" value="1"/>
</dbReference>
<dbReference type="SUPFAM" id="SSF51246">
    <property type="entry name" value="Rudiment single hybrid motif"/>
    <property type="match status" value="1"/>
</dbReference>
<accession>A0A7L4YKZ4</accession>
<dbReference type="PROSITE" id="PS00867">
    <property type="entry name" value="CPSASE_2"/>
    <property type="match status" value="1"/>
</dbReference>
<dbReference type="UniPathway" id="UPA00655">
    <property type="reaction ID" value="UER00711"/>
</dbReference>
<dbReference type="InterPro" id="IPR011053">
    <property type="entry name" value="Single_hybrid_motif"/>
</dbReference>
<dbReference type="PROSITE" id="PS50980">
    <property type="entry name" value="COA_CT_NTER"/>
    <property type="match status" value="1"/>
</dbReference>